<evidence type="ECO:0000256" key="6">
    <source>
        <dbReference type="ARBA" id="ARBA00031828"/>
    </source>
</evidence>
<dbReference type="RefSeq" id="WP_125431195.1">
    <property type="nucleotide sequence ID" value="NZ_RWIS01000008.1"/>
</dbReference>
<dbReference type="GO" id="GO:0005975">
    <property type="term" value="P:carbohydrate metabolic process"/>
    <property type="evidence" value="ECO:0007669"/>
    <property type="project" value="InterPro"/>
</dbReference>
<comment type="caution">
    <text evidence="11">The sequence shown here is derived from an EMBL/GenBank/DDBJ whole genome shotgun (WGS) entry which is preliminary data.</text>
</comment>
<evidence type="ECO:0000256" key="4">
    <source>
        <dbReference type="ARBA" id="ARBA00022801"/>
    </source>
</evidence>
<dbReference type="SUPFAM" id="SSF56784">
    <property type="entry name" value="HAD-like"/>
    <property type="match status" value="1"/>
</dbReference>
<evidence type="ECO:0000256" key="5">
    <source>
        <dbReference type="ARBA" id="ARBA00023277"/>
    </source>
</evidence>
<keyword evidence="4 7" id="KW-0378">Hydrolase</keyword>
<evidence type="ECO:0000256" key="10">
    <source>
        <dbReference type="PIRSR" id="PIRSR004682-4"/>
    </source>
</evidence>
<proteinExistence type="inferred from homology"/>
<dbReference type="OrthoDB" id="9813880at2"/>
<dbReference type="AlphaFoldDB" id="A0A3R9NMB8"/>
<comment type="cofactor">
    <cofactor evidence="10">
        <name>Mg(2+)</name>
        <dbReference type="ChEBI" id="CHEBI:18420"/>
    </cofactor>
</comment>
<dbReference type="GO" id="GO:0046872">
    <property type="term" value="F:metal ion binding"/>
    <property type="evidence" value="ECO:0007669"/>
    <property type="project" value="UniProtKB-KW"/>
</dbReference>
<dbReference type="EC" id="3.1.3.-" evidence="7"/>
<sequence length="174" mass="19016">MNKAVFLDRDGVLNNEIGEYVWELDKFVVSEGVPESLARLKAAGFYLVVVTNQAGIAKGLYTPAHVQACHQKLQTAVGGLIDAFYFAPGHPNVSESLARKPGSLMLEKALARFRLDASRCWMVGDRLRDMEAGQRVGIRGILVGPEQQSDYQPHVADLRAATTLILATETAGYQ</sequence>
<reference evidence="11 12" key="1">
    <citation type="submission" date="2018-12" db="EMBL/GenBank/DDBJ databases">
        <authorList>
            <person name="Feng G."/>
            <person name="Zhu H."/>
        </authorList>
    </citation>
    <scope>NUCLEOTIDE SEQUENCE [LARGE SCALE GENOMIC DNA]</scope>
    <source>
        <strain evidence="11 12">9PBR-2</strain>
    </source>
</reference>
<comment type="subcellular location">
    <subcellularLocation>
        <location evidence="1 7">Cytoplasm</location>
    </subcellularLocation>
</comment>
<dbReference type="GO" id="GO:0016791">
    <property type="term" value="F:phosphatase activity"/>
    <property type="evidence" value="ECO:0007669"/>
    <property type="project" value="InterPro"/>
</dbReference>
<feature type="binding site" evidence="10">
    <location>
        <position position="125"/>
    </location>
    <ligand>
        <name>Mg(2+)</name>
        <dbReference type="ChEBI" id="CHEBI:18420"/>
    </ligand>
</feature>
<evidence type="ECO:0000256" key="8">
    <source>
        <dbReference type="PIRSR" id="PIRSR004682-1"/>
    </source>
</evidence>
<evidence type="ECO:0000313" key="11">
    <source>
        <dbReference type="EMBL" id="RSK31831.1"/>
    </source>
</evidence>
<protein>
    <recommendedName>
        <fullName evidence="6 7">D,D-heptose 1,7-bisphosphate phosphatase</fullName>
        <ecNumber evidence="7">3.1.3.-</ecNumber>
    </recommendedName>
</protein>
<dbReference type="InterPro" id="IPR023214">
    <property type="entry name" value="HAD_sf"/>
</dbReference>
<dbReference type="InterPro" id="IPR006549">
    <property type="entry name" value="HAD-SF_hydro_IIIA"/>
</dbReference>
<dbReference type="CDD" id="cd07503">
    <property type="entry name" value="HAD_HisB-N"/>
    <property type="match status" value="1"/>
</dbReference>
<dbReference type="InterPro" id="IPR036412">
    <property type="entry name" value="HAD-like_sf"/>
</dbReference>
<feature type="binding site" evidence="10">
    <location>
        <position position="10"/>
    </location>
    <ligand>
        <name>Mg(2+)</name>
        <dbReference type="ChEBI" id="CHEBI:18420"/>
    </ligand>
</feature>
<dbReference type="EMBL" id="RWIS01000008">
    <property type="protein sequence ID" value="RSK31831.1"/>
    <property type="molecule type" value="Genomic_DNA"/>
</dbReference>
<evidence type="ECO:0000256" key="1">
    <source>
        <dbReference type="ARBA" id="ARBA00004496"/>
    </source>
</evidence>
<dbReference type="PANTHER" id="PTHR42891:SF1">
    <property type="entry name" value="D-GLYCERO-BETA-D-MANNO-HEPTOSE-1,7-BISPHOSPHATE 7-PHOSPHATASE"/>
    <property type="match status" value="1"/>
</dbReference>
<organism evidence="11 12">
    <name type="scientific">Hymenobacter metallilatus</name>
    <dbReference type="NCBI Taxonomy" id="2493666"/>
    <lineage>
        <taxon>Bacteria</taxon>
        <taxon>Pseudomonadati</taxon>
        <taxon>Bacteroidota</taxon>
        <taxon>Cytophagia</taxon>
        <taxon>Cytophagales</taxon>
        <taxon>Hymenobacteraceae</taxon>
        <taxon>Hymenobacter</taxon>
    </lineage>
</organism>
<dbReference type="PANTHER" id="PTHR42891">
    <property type="entry name" value="D-GLYCERO-BETA-D-MANNO-HEPTOSE-1,7-BISPHOSPHATE 7-PHOSPHATASE"/>
    <property type="match status" value="1"/>
</dbReference>
<evidence type="ECO:0000313" key="12">
    <source>
        <dbReference type="Proteomes" id="UP000280066"/>
    </source>
</evidence>
<name>A0A3R9NMB8_9BACT</name>
<keyword evidence="12" id="KW-1185">Reference proteome</keyword>
<feature type="active site" description="Proton donor" evidence="8">
    <location>
        <position position="10"/>
    </location>
</feature>
<dbReference type="InterPro" id="IPR006543">
    <property type="entry name" value="Histidinol-phos"/>
</dbReference>
<dbReference type="PIRSF" id="PIRSF004682">
    <property type="entry name" value="GmhB"/>
    <property type="match status" value="1"/>
</dbReference>
<dbReference type="NCBIfam" id="TIGR01656">
    <property type="entry name" value="Histidinol-ppas"/>
    <property type="match status" value="1"/>
</dbReference>
<feature type="binding site" evidence="10">
    <location>
        <position position="8"/>
    </location>
    <ligand>
        <name>Mg(2+)</name>
        <dbReference type="ChEBI" id="CHEBI:18420"/>
    </ligand>
</feature>
<feature type="active site" description="Nucleophile" evidence="8">
    <location>
        <position position="8"/>
    </location>
</feature>
<feature type="site" description="Contributes to substrate recognition" evidence="9">
    <location>
        <position position="99"/>
    </location>
</feature>
<feature type="site" description="Stabilizes the phosphoryl group" evidence="9">
    <location>
        <position position="100"/>
    </location>
</feature>
<dbReference type="InterPro" id="IPR004446">
    <property type="entry name" value="Heptose_bisP_phosphatase"/>
</dbReference>
<comment type="similarity">
    <text evidence="7">Belongs to the gmhB family.</text>
</comment>
<evidence type="ECO:0000256" key="7">
    <source>
        <dbReference type="PIRNR" id="PIRNR004682"/>
    </source>
</evidence>
<keyword evidence="2 7" id="KW-0963">Cytoplasm</keyword>
<keyword evidence="10" id="KW-0460">Magnesium</keyword>
<dbReference type="NCBIfam" id="TIGR01662">
    <property type="entry name" value="HAD-SF-IIIA"/>
    <property type="match status" value="1"/>
</dbReference>
<evidence type="ECO:0000256" key="3">
    <source>
        <dbReference type="ARBA" id="ARBA00022723"/>
    </source>
</evidence>
<evidence type="ECO:0000256" key="9">
    <source>
        <dbReference type="PIRSR" id="PIRSR004682-3"/>
    </source>
</evidence>
<dbReference type="Gene3D" id="3.40.50.1000">
    <property type="entry name" value="HAD superfamily/HAD-like"/>
    <property type="match status" value="1"/>
</dbReference>
<keyword evidence="3 10" id="KW-0479">Metal-binding</keyword>
<accession>A0A3R9NMB8</accession>
<gene>
    <name evidence="11" type="ORF">EI290_13515</name>
</gene>
<feature type="site" description="Stabilizes the phosphoryl group" evidence="9">
    <location>
        <position position="51"/>
    </location>
</feature>
<dbReference type="Pfam" id="PF13242">
    <property type="entry name" value="Hydrolase_like"/>
    <property type="match status" value="1"/>
</dbReference>
<evidence type="ECO:0000256" key="2">
    <source>
        <dbReference type="ARBA" id="ARBA00022490"/>
    </source>
</evidence>
<dbReference type="GO" id="GO:0005737">
    <property type="term" value="C:cytoplasm"/>
    <property type="evidence" value="ECO:0007669"/>
    <property type="project" value="UniProtKB-SubCell"/>
</dbReference>
<keyword evidence="5 7" id="KW-0119">Carbohydrate metabolism</keyword>
<dbReference type="Proteomes" id="UP000280066">
    <property type="component" value="Unassembled WGS sequence"/>
</dbReference>